<evidence type="ECO:0000256" key="3">
    <source>
        <dbReference type="ARBA" id="ARBA00022692"/>
    </source>
</evidence>
<evidence type="ECO:0000256" key="5">
    <source>
        <dbReference type="ARBA" id="ARBA00023136"/>
    </source>
</evidence>
<name>A0A1X2H2F1_SYNRA</name>
<evidence type="ECO:0000313" key="8">
    <source>
        <dbReference type="EMBL" id="ORY91965.1"/>
    </source>
</evidence>
<evidence type="ECO:0000256" key="2">
    <source>
        <dbReference type="ARBA" id="ARBA00022448"/>
    </source>
</evidence>
<evidence type="ECO:0000256" key="4">
    <source>
        <dbReference type="ARBA" id="ARBA00022989"/>
    </source>
</evidence>
<dbReference type="AlphaFoldDB" id="A0A1X2H2F1"/>
<keyword evidence="9" id="KW-1185">Reference proteome</keyword>
<gene>
    <name evidence="8" type="ORF">BCR43DRAFT_445824</name>
</gene>
<dbReference type="InParanoid" id="A0A1X2H2F1"/>
<keyword evidence="5 6" id="KW-0472">Membrane</keyword>
<organism evidence="8 9">
    <name type="scientific">Syncephalastrum racemosum</name>
    <name type="common">Filamentous fungus</name>
    <dbReference type="NCBI Taxonomy" id="13706"/>
    <lineage>
        <taxon>Eukaryota</taxon>
        <taxon>Fungi</taxon>
        <taxon>Fungi incertae sedis</taxon>
        <taxon>Mucoromycota</taxon>
        <taxon>Mucoromycotina</taxon>
        <taxon>Mucoromycetes</taxon>
        <taxon>Mucorales</taxon>
        <taxon>Syncephalastraceae</taxon>
        <taxon>Syncephalastrum</taxon>
    </lineage>
</organism>
<dbReference type="EMBL" id="MCGN01000010">
    <property type="protein sequence ID" value="ORY91965.1"/>
    <property type="molecule type" value="Genomic_DNA"/>
</dbReference>
<dbReference type="InterPro" id="IPR011701">
    <property type="entry name" value="MFS"/>
</dbReference>
<dbReference type="InterPro" id="IPR036259">
    <property type="entry name" value="MFS_trans_sf"/>
</dbReference>
<comment type="subcellular location">
    <subcellularLocation>
        <location evidence="1">Membrane</location>
        <topology evidence="1">Multi-pass membrane protein</topology>
    </subcellularLocation>
</comment>
<feature type="transmembrane region" description="Helical" evidence="6">
    <location>
        <begin position="87"/>
        <end position="107"/>
    </location>
</feature>
<feature type="domain" description="Major facilitator superfamily (MFS) profile" evidence="7">
    <location>
        <begin position="22"/>
        <end position="407"/>
    </location>
</feature>
<feature type="transmembrane region" description="Helical" evidence="6">
    <location>
        <begin position="180"/>
        <end position="202"/>
    </location>
</feature>
<evidence type="ECO:0000256" key="6">
    <source>
        <dbReference type="SAM" id="Phobius"/>
    </source>
</evidence>
<dbReference type="PANTHER" id="PTHR43791:SF36">
    <property type="entry name" value="TRANSPORTER, PUTATIVE (AFU_ORTHOLOGUE AFUA_6G08340)-RELATED"/>
    <property type="match status" value="1"/>
</dbReference>
<reference evidence="8 9" key="1">
    <citation type="submission" date="2016-07" db="EMBL/GenBank/DDBJ databases">
        <title>Pervasive Adenine N6-methylation of Active Genes in Fungi.</title>
        <authorList>
            <consortium name="DOE Joint Genome Institute"/>
            <person name="Mondo S.J."/>
            <person name="Dannebaum R.O."/>
            <person name="Kuo R.C."/>
            <person name="Labutti K."/>
            <person name="Haridas S."/>
            <person name="Kuo A."/>
            <person name="Salamov A."/>
            <person name="Ahrendt S.R."/>
            <person name="Lipzen A."/>
            <person name="Sullivan W."/>
            <person name="Andreopoulos W.B."/>
            <person name="Clum A."/>
            <person name="Lindquist E."/>
            <person name="Daum C."/>
            <person name="Ramamoorthy G.K."/>
            <person name="Gryganskyi A."/>
            <person name="Culley D."/>
            <person name="Magnuson J.K."/>
            <person name="James T.Y."/>
            <person name="O'Malley M.A."/>
            <person name="Stajich J.E."/>
            <person name="Spatafora J.W."/>
            <person name="Visel A."/>
            <person name="Grigoriev I.V."/>
        </authorList>
    </citation>
    <scope>NUCLEOTIDE SEQUENCE [LARGE SCALE GENOMIC DNA]</scope>
    <source>
        <strain evidence="8 9">NRRL 2496</strain>
    </source>
</reference>
<accession>A0A1X2H2F1</accession>
<evidence type="ECO:0000259" key="7">
    <source>
        <dbReference type="PROSITE" id="PS50850"/>
    </source>
</evidence>
<dbReference type="STRING" id="13706.A0A1X2H2F1"/>
<dbReference type="PROSITE" id="PS50850">
    <property type="entry name" value="MFS"/>
    <property type="match status" value="1"/>
</dbReference>
<dbReference type="GO" id="GO:0022857">
    <property type="term" value="F:transmembrane transporter activity"/>
    <property type="evidence" value="ECO:0007669"/>
    <property type="project" value="InterPro"/>
</dbReference>
<dbReference type="FunFam" id="1.20.1250.20:FF:000018">
    <property type="entry name" value="MFS transporter permease"/>
    <property type="match status" value="1"/>
</dbReference>
<feature type="transmembrane region" description="Helical" evidence="6">
    <location>
        <begin position="147"/>
        <end position="168"/>
    </location>
</feature>
<feature type="transmembrane region" description="Helical" evidence="6">
    <location>
        <begin position="249"/>
        <end position="273"/>
    </location>
</feature>
<dbReference type="Gene3D" id="1.20.1250.20">
    <property type="entry name" value="MFS general substrate transporter like domains"/>
    <property type="match status" value="2"/>
</dbReference>
<protein>
    <submittedName>
        <fullName evidence="8">Major facilitator superfamily domain-containing protein</fullName>
    </submittedName>
</protein>
<feature type="transmembrane region" description="Helical" evidence="6">
    <location>
        <begin position="371"/>
        <end position="392"/>
    </location>
</feature>
<feature type="transmembrane region" description="Helical" evidence="6">
    <location>
        <begin position="339"/>
        <end position="359"/>
    </location>
</feature>
<dbReference type="Pfam" id="PF07690">
    <property type="entry name" value="MFS_1"/>
    <property type="match status" value="1"/>
</dbReference>
<feature type="transmembrane region" description="Helical" evidence="6">
    <location>
        <begin position="285"/>
        <end position="306"/>
    </location>
</feature>
<feature type="transmembrane region" description="Helical" evidence="6">
    <location>
        <begin position="60"/>
        <end position="80"/>
    </location>
</feature>
<dbReference type="OrthoDB" id="2985014at2759"/>
<dbReference type="GO" id="GO:0016020">
    <property type="term" value="C:membrane"/>
    <property type="evidence" value="ECO:0007669"/>
    <property type="project" value="UniProtKB-SubCell"/>
</dbReference>
<feature type="transmembrane region" description="Helical" evidence="6">
    <location>
        <begin position="313"/>
        <end position="333"/>
    </location>
</feature>
<dbReference type="PANTHER" id="PTHR43791">
    <property type="entry name" value="PERMEASE-RELATED"/>
    <property type="match status" value="1"/>
</dbReference>
<sequence length="407" mass="44649">MPDLSIPPDQEKRVVRALDLRLLVILCLFYFTDFLDRVSIGSAKVEGLPEDLNATVQTGVAVSAFYITYITLEIPSNLLLKRFNASLWLSGCLFSWGIITLCTAFVTNFAGILAVRLLLGVAQSGYIPGVIYLISKHYKVEETGVRIACINATAFAAGILSGPIAYGSMLLDGAHGLHGWQYLFLIEGAFTAAVGLISYWWLFDDIQRVKWLTDDQKHWQKIRMQRDVGDSKSVALSDIRIALFDWKTYAMAFMYLTNAVVLTSLLVFAPTVIDGFGFSRLTSLILPAAPNASGFVMALLGGYLVDRYGCRELIIMTGFFLTALGCTLLLVLVDAWSQYGCLFLCLAGVGFQSPAIFGWPGQIFCHLTQRAVSIGAILTLGGCGSVIASFLFPATDEPRYCKSRRLS</sequence>
<proteinExistence type="predicted"/>
<comment type="caution">
    <text evidence="8">The sequence shown here is derived from an EMBL/GenBank/DDBJ whole genome shotgun (WGS) entry which is preliminary data.</text>
</comment>
<keyword evidence="3 6" id="KW-0812">Transmembrane</keyword>
<dbReference type="SUPFAM" id="SSF103473">
    <property type="entry name" value="MFS general substrate transporter"/>
    <property type="match status" value="1"/>
</dbReference>
<keyword evidence="4 6" id="KW-1133">Transmembrane helix</keyword>
<dbReference type="Proteomes" id="UP000242180">
    <property type="component" value="Unassembled WGS sequence"/>
</dbReference>
<evidence type="ECO:0000313" key="9">
    <source>
        <dbReference type="Proteomes" id="UP000242180"/>
    </source>
</evidence>
<keyword evidence="2" id="KW-0813">Transport</keyword>
<dbReference type="InterPro" id="IPR020846">
    <property type="entry name" value="MFS_dom"/>
</dbReference>
<feature type="transmembrane region" description="Helical" evidence="6">
    <location>
        <begin position="113"/>
        <end position="135"/>
    </location>
</feature>
<evidence type="ECO:0000256" key="1">
    <source>
        <dbReference type="ARBA" id="ARBA00004141"/>
    </source>
</evidence>